<sequence>MRTGCSCQDYEQPRLVGDERGQRKLHSHDIKLLGSLFIFSWIDFIFTYRSYVENAQKTRGRRVTMLQAEKEAIKSFPDWFEKHVNQLQQSGDPRATDDLVALANGPSKWCRRYKIFVCNGFRFKVRGTQSNGNYQNYGVFLQSNVPSYAGPRDRNPVTGLVDYYGVLTDVFEIKYHMERTVVLFKCNWFDGTSRNTDVEHATGDNDESSLINDLYSEIDRMFKQEKSLVGHAFELRAELEHATSDLPHNFGLFMIMTMDGFVEWNDKIEDGNRILVQKFQSTLTQHLEVLHNIQLKYMEENMQSFVSTMAEVRSR</sequence>
<evidence type="ECO:0000313" key="3">
    <source>
        <dbReference type="Proteomes" id="UP000327157"/>
    </source>
</evidence>
<reference evidence="2 3" key="1">
    <citation type="submission" date="2019-09" db="EMBL/GenBank/DDBJ databases">
        <authorList>
            <person name="Ou C."/>
        </authorList>
    </citation>
    <scope>NUCLEOTIDE SEQUENCE [LARGE SCALE GENOMIC DNA]</scope>
    <source>
        <strain evidence="2">S2</strain>
        <tissue evidence="2">Leaf</tissue>
    </source>
</reference>
<keyword evidence="1" id="KW-0812">Transmembrane</keyword>
<keyword evidence="1" id="KW-0472">Membrane</keyword>
<evidence type="ECO:0000256" key="1">
    <source>
        <dbReference type="SAM" id="Phobius"/>
    </source>
</evidence>
<dbReference type="PANTHER" id="PTHR48451:SF1">
    <property type="entry name" value="DUF4218 DOMAIN-CONTAINING PROTEIN"/>
    <property type="match status" value="1"/>
</dbReference>
<keyword evidence="3" id="KW-1185">Reference proteome</keyword>
<dbReference type="AlphaFoldDB" id="A0A5N5HMR8"/>
<reference evidence="3" key="2">
    <citation type="submission" date="2019-10" db="EMBL/GenBank/DDBJ databases">
        <title>A de novo genome assembly of a pear dwarfing rootstock.</title>
        <authorList>
            <person name="Wang F."/>
            <person name="Wang J."/>
            <person name="Li S."/>
            <person name="Zhang Y."/>
            <person name="Fang M."/>
            <person name="Ma L."/>
            <person name="Zhao Y."/>
            <person name="Jiang S."/>
        </authorList>
    </citation>
    <scope>NUCLEOTIDE SEQUENCE [LARGE SCALE GENOMIC DNA]</scope>
</reference>
<dbReference type="OrthoDB" id="1711966at2759"/>
<gene>
    <name evidence="2" type="ORF">D8674_032718</name>
</gene>
<comment type="caution">
    <text evidence="2">The sequence shown here is derived from an EMBL/GenBank/DDBJ whole genome shotgun (WGS) entry which is preliminary data.</text>
</comment>
<dbReference type="PANTHER" id="PTHR48451">
    <property type="entry name" value="DUF4218 DOMAIN-CONTAINING PROTEIN"/>
    <property type="match status" value="1"/>
</dbReference>
<evidence type="ECO:0000313" key="2">
    <source>
        <dbReference type="EMBL" id="KAB2627923.1"/>
    </source>
</evidence>
<dbReference type="Proteomes" id="UP000327157">
    <property type="component" value="Chromosome 8"/>
</dbReference>
<keyword evidence="1" id="KW-1133">Transmembrane helix</keyword>
<proteinExistence type="predicted"/>
<protein>
    <recommendedName>
        <fullName evidence="4">DUF4216 domain-containing protein</fullName>
    </recommendedName>
</protein>
<name>A0A5N5HMR8_9ROSA</name>
<dbReference type="EMBL" id="SMOL01000148">
    <property type="protein sequence ID" value="KAB2627923.1"/>
    <property type="molecule type" value="Genomic_DNA"/>
</dbReference>
<evidence type="ECO:0008006" key="4">
    <source>
        <dbReference type="Google" id="ProtNLM"/>
    </source>
</evidence>
<accession>A0A5N5HMR8</accession>
<feature type="transmembrane region" description="Helical" evidence="1">
    <location>
        <begin position="32"/>
        <end position="52"/>
    </location>
</feature>
<organism evidence="2 3">
    <name type="scientific">Pyrus ussuriensis x Pyrus communis</name>
    <dbReference type="NCBI Taxonomy" id="2448454"/>
    <lineage>
        <taxon>Eukaryota</taxon>
        <taxon>Viridiplantae</taxon>
        <taxon>Streptophyta</taxon>
        <taxon>Embryophyta</taxon>
        <taxon>Tracheophyta</taxon>
        <taxon>Spermatophyta</taxon>
        <taxon>Magnoliopsida</taxon>
        <taxon>eudicotyledons</taxon>
        <taxon>Gunneridae</taxon>
        <taxon>Pentapetalae</taxon>
        <taxon>rosids</taxon>
        <taxon>fabids</taxon>
        <taxon>Rosales</taxon>
        <taxon>Rosaceae</taxon>
        <taxon>Amygdaloideae</taxon>
        <taxon>Maleae</taxon>
        <taxon>Pyrus</taxon>
    </lineage>
</organism>
<reference evidence="2 3" key="3">
    <citation type="submission" date="2019-11" db="EMBL/GenBank/DDBJ databases">
        <title>A de novo genome assembly of a pear dwarfing rootstock.</title>
        <authorList>
            <person name="Wang F."/>
            <person name="Wang J."/>
            <person name="Li S."/>
            <person name="Zhang Y."/>
            <person name="Fang M."/>
            <person name="Ma L."/>
            <person name="Zhao Y."/>
            <person name="Jiang S."/>
        </authorList>
    </citation>
    <scope>NUCLEOTIDE SEQUENCE [LARGE SCALE GENOMIC DNA]</scope>
    <source>
        <strain evidence="2">S2</strain>
        <tissue evidence="2">Leaf</tissue>
    </source>
</reference>